<dbReference type="InterPro" id="IPR000719">
    <property type="entry name" value="Prot_kinase_dom"/>
</dbReference>
<organism evidence="3 4">
    <name type="scientific">Aspergillus keveii</name>
    <dbReference type="NCBI Taxonomy" id="714993"/>
    <lineage>
        <taxon>Eukaryota</taxon>
        <taxon>Fungi</taxon>
        <taxon>Dikarya</taxon>
        <taxon>Ascomycota</taxon>
        <taxon>Pezizomycotina</taxon>
        <taxon>Eurotiomycetes</taxon>
        <taxon>Eurotiomycetidae</taxon>
        <taxon>Eurotiales</taxon>
        <taxon>Aspergillaceae</taxon>
        <taxon>Aspergillus</taxon>
        <taxon>Aspergillus subgen. Nidulantes</taxon>
    </lineage>
</organism>
<dbReference type="PROSITE" id="PS50011">
    <property type="entry name" value="PROTEIN_KINASE_DOM"/>
    <property type="match status" value="1"/>
</dbReference>
<feature type="domain" description="Protein kinase" evidence="2">
    <location>
        <begin position="185"/>
        <end position="436"/>
    </location>
</feature>
<protein>
    <recommendedName>
        <fullName evidence="2">Protein kinase domain-containing protein</fullName>
    </recommendedName>
</protein>
<gene>
    <name evidence="3" type="ORF">BJX66DRAFT_338329</name>
</gene>
<evidence type="ECO:0000259" key="2">
    <source>
        <dbReference type="PROSITE" id="PS50011"/>
    </source>
</evidence>
<dbReference type="EMBL" id="JBFTWV010000051">
    <property type="protein sequence ID" value="KAL2793893.1"/>
    <property type="molecule type" value="Genomic_DNA"/>
</dbReference>
<evidence type="ECO:0000256" key="1">
    <source>
        <dbReference type="SAM" id="MobiDB-lite"/>
    </source>
</evidence>
<keyword evidence="4" id="KW-1185">Reference proteome</keyword>
<evidence type="ECO:0000313" key="3">
    <source>
        <dbReference type="EMBL" id="KAL2793893.1"/>
    </source>
</evidence>
<name>A0ABR4G4F3_9EURO</name>
<reference evidence="3 4" key="1">
    <citation type="submission" date="2024-07" db="EMBL/GenBank/DDBJ databases">
        <title>Section-level genome sequencing and comparative genomics of Aspergillus sections Usti and Cavernicolus.</title>
        <authorList>
            <consortium name="Lawrence Berkeley National Laboratory"/>
            <person name="Nybo J.L."/>
            <person name="Vesth T.C."/>
            <person name="Theobald S."/>
            <person name="Frisvad J.C."/>
            <person name="Larsen T.O."/>
            <person name="Kjaerboelling I."/>
            <person name="Rothschild-Mancinelli K."/>
            <person name="Lyhne E.K."/>
            <person name="Kogle M.E."/>
            <person name="Barry K."/>
            <person name="Clum A."/>
            <person name="Na H."/>
            <person name="Ledsgaard L."/>
            <person name="Lin J."/>
            <person name="Lipzen A."/>
            <person name="Kuo A."/>
            <person name="Riley R."/>
            <person name="Mondo S."/>
            <person name="Labutti K."/>
            <person name="Haridas S."/>
            <person name="Pangalinan J."/>
            <person name="Salamov A.A."/>
            <person name="Simmons B.A."/>
            <person name="Magnuson J.K."/>
            <person name="Chen J."/>
            <person name="Drula E."/>
            <person name="Henrissat B."/>
            <person name="Wiebenga A."/>
            <person name="Lubbers R.J."/>
            <person name="Gomes A.C."/>
            <person name="Makela M.R."/>
            <person name="Stajich J."/>
            <person name="Grigoriev I.V."/>
            <person name="Mortensen U.H."/>
            <person name="De Vries R.P."/>
            <person name="Baker S.E."/>
            <person name="Andersen M.R."/>
        </authorList>
    </citation>
    <scope>NUCLEOTIDE SEQUENCE [LARGE SCALE GENOMIC DNA]</scope>
    <source>
        <strain evidence="3 4">CBS 209.92</strain>
    </source>
</reference>
<dbReference type="Gene3D" id="1.10.510.10">
    <property type="entry name" value="Transferase(Phosphotransferase) domain 1"/>
    <property type="match status" value="1"/>
</dbReference>
<sequence>MYYGKHKSKSEGQSARTALDARLSSRAGPVHRSYLLPPSPAESSVCPVSMPTARFRSRRKKQPDFIQIVRDEIQDAMEWKLYRGREFVHRDRLRAIWTVERLAYMANRYGAFHTSDISRVLSEHIQVLSLLVDIQWENWSAFRGIFLKHPGRTDEDIQANIERVLEDDELLGEYTQAILERRGLFYPVDVVEGGNTVSSDQNQRALPFLESKSIAIASLPCCFVTREAVPREHLRLKSNVVLSEPTKCFVCMRLSSRGNVEEERTVLETLKARLLRHEHLMPVFATITFETKYTLLFEKTELDLEQLLSGQMGALPLSDLMAECCGVADALAFMHERADGKPPHCHMDLNPANIQITRSGTSPGGKWKITGFGLSVISRSKPWTCDDGEYAGPAGRFRALELSHQFYYILFSHRAAAVLACGTHHSRSTAKLAAVE</sequence>
<evidence type="ECO:0000313" key="4">
    <source>
        <dbReference type="Proteomes" id="UP001610563"/>
    </source>
</evidence>
<feature type="region of interest" description="Disordered" evidence="1">
    <location>
        <begin position="1"/>
        <end position="21"/>
    </location>
</feature>
<dbReference type="SUPFAM" id="SSF56112">
    <property type="entry name" value="Protein kinase-like (PK-like)"/>
    <property type="match status" value="1"/>
</dbReference>
<dbReference type="InterPro" id="IPR011009">
    <property type="entry name" value="Kinase-like_dom_sf"/>
</dbReference>
<comment type="caution">
    <text evidence="3">The sequence shown here is derived from an EMBL/GenBank/DDBJ whole genome shotgun (WGS) entry which is preliminary data.</text>
</comment>
<proteinExistence type="predicted"/>
<dbReference type="Proteomes" id="UP001610563">
    <property type="component" value="Unassembled WGS sequence"/>
</dbReference>
<accession>A0ABR4G4F3</accession>